<sequence length="77" mass="8736">MCSPLQNTATDFALNEWANAHSSLLIEEAKLVDLCRRLTVFEIGPDELTSQRERVASLRELSEVLYARVMTWLQGPT</sequence>
<keyword evidence="2" id="KW-1185">Reference proteome</keyword>
<protein>
    <submittedName>
        <fullName evidence="1">Uncharacterized protein</fullName>
    </submittedName>
</protein>
<evidence type="ECO:0000313" key="1">
    <source>
        <dbReference type="EMBL" id="MBL0390207.1"/>
    </source>
</evidence>
<name>A0A936YX15_9BURK</name>
<accession>A0A936YX15</accession>
<dbReference type="RefSeq" id="WP_201672776.1">
    <property type="nucleotide sequence ID" value="NZ_JAEQNE010000001.1"/>
</dbReference>
<evidence type="ECO:0000313" key="2">
    <source>
        <dbReference type="Proteomes" id="UP000599109"/>
    </source>
</evidence>
<organism evidence="1 2">
    <name type="scientific">Ramlibacter monticola</name>
    <dbReference type="NCBI Taxonomy" id="1926872"/>
    <lineage>
        <taxon>Bacteria</taxon>
        <taxon>Pseudomonadati</taxon>
        <taxon>Pseudomonadota</taxon>
        <taxon>Betaproteobacteria</taxon>
        <taxon>Burkholderiales</taxon>
        <taxon>Comamonadaceae</taxon>
        <taxon>Ramlibacter</taxon>
    </lineage>
</organism>
<reference evidence="1 2" key="1">
    <citation type="journal article" date="2017" name="Int. J. Syst. Evol. Microbiol.">
        <title>Ramlibacter monticola sp. nov., isolated from forest soil.</title>
        <authorList>
            <person name="Chaudhary D.K."/>
            <person name="Kim J."/>
        </authorList>
    </citation>
    <scope>NUCLEOTIDE SEQUENCE [LARGE SCALE GENOMIC DNA]</scope>
    <source>
        <strain evidence="1 2">KACC 19175</strain>
    </source>
</reference>
<proteinExistence type="predicted"/>
<dbReference type="AlphaFoldDB" id="A0A936YX15"/>
<dbReference type="EMBL" id="JAEQNE010000001">
    <property type="protein sequence ID" value="MBL0390207.1"/>
    <property type="molecule type" value="Genomic_DNA"/>
</dbReference>
<comment type="caution">
    <text evidence="1">The sequence shown here is derived from an EMBL/GenBank/DDBJ whole genome shotgun (WGS) entry which is preliminary data.</text>
</comment>
<dbReference type="Proteomes" id="UP000599109">
    <property type="component" value="Unassembled WGS sequence"/>
</dbReference>
<gene>
    <name evidence="1" type="ORF">JJ685_03550</name>
</gene>